<accession>A0AAV4NNP9</accession>
<proteinExistence type="predicted"/>
<comment type="caution">
    <text evidence="2">The sequence shown here is derived from an EMBL/GenBank/DDBJ whole genome shotgun (WGS) entry which is preliminary data.</text>
</comment>
<keyword evidence="3" id="KW-1185">Reference proteome</keyword>
<protein>
    <recommendedName>
        <fullName evidence="4">Secreted protein</fullName>
    </recommendedName>
</protein>
<feature type="chain" id="PRO_5043697043" description="Secreted protein" evidence="1">
    <location>
        <begin position="22"/>
        <end position="158"/>
    </location>
</feature>
<reference evidence="2 3" key="1">
    <citation type="submission" date="2021-06" db="EMBL/GenBank/DDBJ databases">
        <title>Caerostris extrusa draft genome.</title>
        <authorList>
            <person name="Kono N."/>
            <person name="Arakawa K."/>
        </authorList>
    </citation>
    <scope>NUCLEOTIDE SEQUENCE [LARGE SCALE GENOMIC DNA]</scope>
</reference>
<name>A0AAV4NNP9_CAEEX</name>
<dbReference type="Proteomes" id="UP001054945">
    <property type="component" value="Unassembled WGS sequence"/>
</dbReference>
<keyword evidence="1" id="KW-0732">Signal</keyword>
<evidence type="ECO:0008006" key="4">
    <source>
        <dbReference type="Google" id="ProtNLM"/>
    </source>
</evidence>
<dbReference type="EMBL" id="BPLR01021138">
    <property type="protein sequence ID" value="GIX86401.1"/>
    <property type="molecule type" value="Genomic_DNA"/>
</dbReference>
<dbReference type="AlphaFoldDB" id="A0AAV4NNP9"/>
<evidence type="ECO:0000313" key="3">
    <source>
        <dbReference type="Proteomes" id="UP001054945"/>
    </source>
</evidence>
<gene>
    <name evidence="2" type="ORF">CEXT_273891</name>
</gene>
<feature type="signal peptide" evidence="1">
    <location>
        <begin position="1"/>
        <end position="21"/>
    </location>
</feature>
<sequence length="158" mass="17716">MTLSLIHLFWVFWWPPTPFKTSYRHSPPLIVTPFLSQHLHNTLPSHLSASIFPTGYKLNPFVRAHAPTSENFLLTRPESACCRLSFSSVNVILVLLPGDPFSFYAKENSAAFPLTPCSGIQRLMGTLVLPSEFRLHRRTGATMRQHTAIVLATAADNK</sequence>
<evidence type="ECO:0000256" key="1">
    <source>
        <dbReference type="SAM" id="SignalP"/>
    </source>
</evidence>
<organism evidence="2 3">
    <name type="scientific">Caerostris extrusa</name>
    <name type="common">Bark spider</name>
    <name type="synonym">Caerostris bankana</name>
    <dbReference type="NCBI Taxonomy" id="172846"/>
    <lineage>
        <taxon>Eukaryota</taxon>
        <taxon>Metazoa</taxon>
        <taxon>Ecdysozoa</taxon>
        <taxon>Arthropoda</taxon>
        <taxon>Chelicerata</taxon>
        <taxon>Arachnida</taxon>
        <taxon>Araneae</taxon>
        <taxon>Araneomorphae</taxon>
        <taxon>Entelegynae</taxon>
        <taxon>Araneoidea</taxon>
        <taxon>Araneidae</taxon>
        <taxon>Caerostris</taxon>
    </lineage>
</organism>
<evidence type="ECO:0000313" key="2">
    <source>
        <dbReference type="EMBL" id="GIX86401.1"/>
    </source>
</evidence>